<dbReference type="EMBL" id="MU006392">
    <property type="protein sequence ID" value="KAF2844287.1"/>
    <property type="molecule type" value="Genomic_DNA"/>
</dbReference>
<evidence type="ECO:0000313" key="2">
    <source>
        <dbReference type="Proteomes" id="UP000799423"/>
    </source>
</evidence>
<reference evidence="1" key="1">
    <citation type="submission" date="2020-01" db="EMBL/GenBank/DDBJ databases">
        <authorList>
            <consortium name="DOE Joint Genome Institute"/>
            <person name="Haridas S."/>
            <person name="Albert R."/>
            <person name="Binder M."/>
            <person name="Bloem J."/>
            <person name="Labutti K."/>
            <person name="Salamov A."/>
            <person name="Andreopoulos B."/>
            <person name="Baker S.E."/>
            <person name="Barry K."/>
            <person name="Bills G."/>
            <person name="Bluhm B.H."/>
            <person name="Cannon C."/>
            <person name="Castanera R."/>
            <person name="Culley D.E."/>
            <person name="Daum C."/>
            <person name="Ezra D."/>
            <person name="Gonzalez J.B."/>
            <person name="Henrissat B."/>
            <person name="Kuo A."/>
            <person name="Liang C."/>
            <person name="Lipzen A."/>
            <person name="Lutzoni F."/>
            <person name="Magnuson J."/>
            <person name="Mondo S."/>
            <person name="Nolan M."/>
            <person name="Ohm R."/>
            <person name="Pangilinan J."/>
            <person name="Park H.-J."/>
            <person name="Ramirez L."/>
            <person name="Alfaro M."/>
            <person name="Sun H."/>
            <person name="Tritt A."/>
            <person name="Yoshinaga Y."/>
            <person name="Zwiers L.-H."/>
            <person name="Turgeon B.G."/>
            <person name="Goodwin S.B."/>
            <person name="Spatafora J.W."/>
            <person name="Crous P.W."/>
            <person name="Grigoriev I.V."/>
        </authorList>
    </citation>
    <scope>NUCLEOTIDE SEQUENCE</scope>
    <source>
        <strain evidence="1">IPT5</strain>
    </source>
</reference>
<sequence>IRALLLQYTSAFDAAKLGQLRDIELTPYERRTYLRPVRDLIWNIDEMKELWKEGMKLILLGDDVRALEQRLHESNQHVECHANRRLRIYLVGTFPAMGREKASVDRLVNFNTFGTPIEFFGDVEEGLWNKVADVPDKTIDLRVYVPTFNDMLEQEVRLTVLDLSRI</sequence>
<feature type="non-terminal residue" evidence="1">
    <location>
        <position position="166"/>
    </location>
</feature>
<gene>
    <name evidence="1" type="ORF">T440DRAFT_372127</name>
</gene>
<accession>A0A6A7APN0</accession>
<evidence type="ECO:0000313" key="1">
    <source>
        <dbReference type="EMBL" id="KAF2844287.1"/>
    </source>
</evidence>
<protein>
    <submittedName>
        <fullName evidence="1">Uncharacterized protein</fullName>
    </submittedName>
</protein>
<dbReference type="OrthoDB" id="3791002at2759"/>
<keyword evidence="2" id="KW-1185">Reference proteome</keyword>
<feature type="non-terminal residue" evidence="1">
    <location>
        <position position="1"/>
    </location>
</feature>
<proteinExistence type="predicted"/>
<dbReference type="Proteomes" id="UP000799423">
    <property type="component" value="Unassembled WGS sequence"/>
</dbReference>
<name>A0A6A7APN0_9PLEO</name>
<dbReference type="AlphaFoldDB" id="A0A6A7APN0"/>
<organism evidence="1 2">
    <name type="scientific">Plenodomus tracheiphilus IPT5</name>
    <dbReference type="NCBI Taxonomy" id="1408161"/>
    <lineage>
        <taxon>Eukaryota</taxon>
        <taxon>Fungi</taxon>
        <taxon>Dikarya</taxon>
        <taxon>Ascomycota</taxon>
        <taxon>Pezizomycotina</taxon>
        <taxon>Dothideomycetes</taxon>
        <taxon>Pleosporomycetidae</taxon>
        <taxon>Pleosporales</taxon>
        <taxon>Pleosporineae</taxon>
        <taxon>Leptosphaeriaceae</taxon>
        <taxon>Plenodomus</taxon>
    </lineage>
</organism>